<organism evidence="1 2">
    <name type="scientific">Arachis hypogaea</name>
    <name type="common">Peanut</name>
    <dbReference type="NCBI Taxonomy" id="3818"/>
    <lineage>
        <taxon>Eukaryota</taxon>
        <taxon>Viridiplantae</taxon>
        <taxon>Streptophyta</taxon>
        <taxon>Embryophyta</taxon>
        <taxon>Tracheophyta</taxon>
        <taxon>Spermatophyta</taxon>
        <taxon>Magnoliopsida</taxon>
        <taxon>eudicotyledons</taxon>
        <taxon>Gunneridae</taxon>
        <taxon>Pentapetalae</taxon>
        <taxon>rosids</taxon>
        <taxon>fabids</taxon>
        <taxon>Fabales</taxon>
        <taxon>Fabaceae</taxon>
        <taxon>Papilionoideae</taxon>
        <taxon>50 kb inversion clade</taxon>
        <taxon>dalbergioids sensu lato</taxon>
        <taxon>Dalbergieae</taxon>
        <taxon>Pterocarpus clade</taxon>
        <taxon>Arachis</taxon>
    </lineage>
</organism>
<name>A0A445A502_ARAHY</name>
<dbReference type="Proteomes" id="UP000289738">
    <property type="component" value="Chromosome B03"/>
</dbReference>
<evidence type="ECO:0000313" key="1">
    <source>
        <dbReference type="EMBL" id="RYR21531.1"/>
    </source>
</evidence>
<keyword evidence="2" id="KW-1185">Reference proteome</keyword>
<proteinExistence type="predicted"/>
<comment type="caution">
    <text evidence="1">The sequence shown here is derived from an EMBL/GenBank/DDBJ whole genome shotgun (WGS) entry which is preliminary data.</text>
</comment>
<reference evidence="1 2" key="1">
    <citation type="submission" date="2019-01" db="EMBL/GenBank/DDBJ databases">
        <title>Sequencing of cultivated peanut Arachis hypogaea provides insights into genome evolution and oil improvement.</title>
        <authorList>
            <person name="Chen X."/>
        </authorList>
    </citation>
    <scope>NUCLEOTIDE SEQUENCE [LARGE SCALE GENOMIC DNA]</scope>
    <source>
        <strain evidence="2">cv. Fuhuasheng</strain>
        <tissue evidence="1">Leaves</tissue>
    </source>
</reference>
<dbReference type="AlphaFoldDB" id="A0A445A502"/>
<evidence type="ECO:0000313" key="2">
    <source>
        <dbReference type="Proteomes" id="UP000289738"/>
    </source>
</evidence>
<gene>
    <name evidence="1" type="ORF">Ahy_B03g066838</name>
</gene>
<accession>A0A445A502</accession>
<sequence>MTSENSFLVLVHYRGSIKKKHEIPGEPVGFGAIDTQDTGGLVGQQFQNKKEAVLSVKTYSIR</sequence>
<protein>
    <submittedName>
        <fullName evidence="1">Uncharacterized protein</fullName>
    </submittedName>
</protein>
<dbReference type="EMBL" id="SDMP01000013">
    <property type="protein sequence ID" value="RYR21531.1"/>
    <property type="molecule type" value="Genomic_DNA"/>
</dbReference>